<evidence type="ECO:0000256" key="1">
    <source>
        <dbReference type="SAM" id="MobiDB-lite"/>
    </source>
</evidence>
<reference evidence="2" key="1">
    <citation type="submission" date="2022-04" db="EMBL/GenBank/DDBJ databases">
        <title>Carnegiea gigantea Genome sequencing and assembly v2.</title>
        <authorList>
            <person name="Copetti D."/>
            <person name="Sanderson M.J."/>
            <person name="Burquez A."/>
            <person name="Wojciechowski M.F."/>
        </authorList>
    </citation>
    <scope>NUCLEOTIDE SEQUENCE</scope>
    <source>
        <strain evidence="2">SGP5-SGP5p</strain>
        <tissue evidence="2">Aerial part</tissue>
    </source>
</reference>
<feature type="compositionally biased region" description="Basic residues" evidence="1">
    <location>
        <begin position="66"/>
        <end position="80"/>
    </location>
</feature>
<dbReference type="EMBL" id="JAKOGI010000823">
    <property type="protein sequence ID" value="KAJ8430108.1"/>
    <property type="molecule type" value="Genomic_DNA"/>
</dbReference>
<dbReference type="Proteomes" id="UP001153076">
    <property type="component" value="Unassembled WGS sequence"/>
</dbReference>
<dbReference type="AlphaFoldDB" id="A0A9Q1Q5V4"/>
<keyword evidence="3" id="KW-1185">Reference proteome</keyword>
<accession>A0A9Q1Q5V4</accession>
<feature type="compositionally biased region" description="Basic and acidic residues" evidence="1">
    <location>
        <begin position="52"/>
        <end position="65"/>
    </location>
</feature>
<proteinExistence type="predicted"/>
<gene>
    <name evidence="2" type="ORF">Cgig2_007172</name>
</gene>
<evidence type="ECO:0000313" key="2">
    <source>
        <dbReference type="EMBL" id="KAJ8430108.1"/>
    </source>
</evidence>
<protein>
    <submittedName>
        <fullName evidence="2">Uncharacterized protein</fullName>
    </submittedName>
</protein>
<organism evidence="2 3">
    <name type="scientific">Carnegiea gigantea</name>
    <dbReference type="NCBI Taxonomy" id="171969"/>
    <lineage>
        <taxon>Eukaryota</taxon>
        <taxon>Viridiplantae</taxon>
        <taxon>Streptophyta</taxon>
        <taxon>Embryophyta</taxon>
        <taxon>Tracheophyta</taxon>
        <taxon>Spermatophyta</taxon>
        <taxon>Magnoliopsida</taxon>
        <taxon>eudicotyledons</taxon>
        <taxon>Gunneridae</taxon>
        <taxon>Pentapetalae</taxon>
        <taxon>Caryophyllales</taxon>
        <taxon>Cactineae</taxon>
        <taxon>Cactaceae</taxon>
        <taxon>Cactoideae</taxon>
        <taxon>Echinocereeae</taxon>
        <taxon>Carnegiea</taxon>
    </lineage>
</organism>
<feature type="region of interest" description="Disordered" evidence="1">
    <location>
        <begin position="1"/>
        <end position="158"/>
    </location>
</feature>
<sequence length="204" mass="22840">MERRLGHCCLPLKEGTPLRRRSPQMPPNGAKGKRHLPSRDAGQEAATSSRPKLSEDHLVVAESSRKPRPKPRRPALHKIRRSDQTSSVSSYDCWRQGNFRGRASSRPGHPSGENPNEVVFADDISDNDDPNQSGSTAPLDGDGEGGTPGINQNSLDNDAGHFQLNHQWLIMRRGKVWALASIEYYYRNRNTASLFDRQNLLWPP</sequence>
<comment type="caution">
    <text evidence="2">The sequence shown here is derived from an EMBL/GenBank/DDBJ whole genome shotgun (WGS) entry which is preliminary data.</text>
</comment>
<evidence type="ECO:0000313" key="3">
    <source>
        <dbReference type="Proteomes" id="UP001153076"/>
    </source>
</evidence>
<name>A0A9Q1Q5V4_9CARY</name>